<dbReference type="GO" id="GO:0001671">
    <property type="term" value="F:ATPase activator activity"/>
    <property type="evidence" value="ECO:0007669"/>
    <property type="project" value="InterPro"/>
</dbReference>
<dbReference type="GO" id="GO:0003690">
    <property type="term" value="F:double-stranded DNA binding"/>
    <property type="evidence" value="ECO:0007669"/>
    <property type="project" value="TreeGrafter"/>
</dbReference>
<evidence type="ECO:0000256" key="5">
    <source>
        <dbReference type="ARBA" id="ARBA00023163"/>
    </source>
</evidence>
<keyword evidence="7 8" id="KW-0539">Nucleus</keyword>
<keyword evidence="4 8" id="KW-0805">Transcription regulation</keyword>
<evidence type="ECO:0000256" key="4">
    <source>
        <dbReference type="ARBA" id="ARBA00023015"/>
    </source>
</evidence>
<dbReference type="Gene3D" id="3.30.70.2610">
    <property type="match status" value="1"/>
</dbReference>
<dbReference type="AlphaFoldDB" id="A0A7S3HLG1"/>
<evidence type="ECO:0000259" key="9">
    <source>
        <dbReference type="Pfam" id="PF18307"/>
    </source>
</evidence>
<evidence type="ECO:0000256" key="6">
    <source>
        <dbReference type="ARBA" id="ARBA00023204"/>
    </source>
</evidence>
<dbReference type="Pfam" id="PF18307">
    <property type="entry name" value="Tfb2_C"/>
    <property type="match status" value="1"/>
</dbReference>
<evidence type="ECO:0000256" key="3">
    <source>
        <dbReference type="ARBA" id="ARBA00022763"/>
    </source>
</evidence>
<feature type="domain" description="Transcription factor Tfb2 C-terminal" evidence="9">
    <location>
        <begin position="160"/>
        <end position="225"/>
    </location>
</feature>
<dbReference type="InterPro" id="IPR004598">
    <property type="entry name" value="TFIIH_p52/Tfb2"/>
</dbReference>
<evidence type="ECO:0000256" key="7">
    <source>
        <dbReference type="ARBA" id="ARBA00023242"/>
    </source>
</evidence>
<comment type="function">
    <text evidence="8">Component of the general transcription and DNA repair factor IIH (TFIIH) core complex which is involved in general and transcription-coupled nucleotide excision repair (NER) of damaged DNA.</text>
</comment>
<sequence length="235" mass="25765">MTKCQQQLIFEFSQVGIVYMPSITSTVFYPSRVAINMIFGAAEAPHAAAVSRSVTLGGQIPSAPQVSSQPAQALQVIVETNNQVTAYLTSEIHLAMLQLFVDIYVRMPNMALGRITKEKVRQAFKMGIKASQIVDFLVLHAHPIVAQKAAIVPENITDELALWEAESQRISDQEAVVVDFAEVCDLGKIEFAELVAALEQSGALLWHSETALMVAVKPEGLQLVRAAVSQRSRRY</sequence>
<dbReference type="PANTHER" id="PTHR13152">
    <property type="entry name" value="TFIIH, POLYPEPTIDE 4"/>
    <property type="match status" value="1"/>
</dbReference>
<proteinExistence type="inferred from homology"/>
<organism evidence="10">
    <name type="scientific">Spumella elongata</name>
    <dbReference type="NCBI Taxonomy" id="89044"/>
    <lineage>
        <taxon>Eukaryota</taxon>
        <taxon>Sar</taxon>
        <taxon>Stramenopiles</taxon>
        <taxon>Ochrophyta</taxon>
        <taxon>Chrysophyceae</taxon>
        <taxon>Chromulinales</taxon>
        <taxon>Chromulinaceae</taxon>
        <taxon>Spumella</taxon>
    </lineage>
</organism>
<evidence type="ECO:0000256" key="8">
    <source>
        <dbReference type="RuleBase" id="RU364024"/>
    </source>
</evidence>
<reference evidence="10" key="1">
    <citation type="submission" date="2021-01" db="EMBL/GenBank/DDBJ databases">
        <authorList>
            <person name="Corre E."/>
            <person name="Pelletier E."/>
            <person name="Niang G."/>
            <person name="Scheremetjew M."/>
            <person name="Finn R."/>
            <person name="Kale V."/>
            <person name="Holt S."/>
            <person name="Cochrane G."/>
            <person name="Meng A."/>
            <person name="Brown T."/>
            <person name="Cohen L."/>
        </authorList>
    </citation>
    <scope>NUCLEOTIDE SEQUENCE</scope>
    <source>
        <strain evidence="10">CCAP 955/1</strain>
    </source>
</reference>
<dbReference type="GO" id="GO:0005675">
    <property type="term" value="C:transcription factor TFIIH holo complex"/>
    <property type="evidence" value="ECO:0007669"/>
    <property type="project" value="TreeGrafter"/>
</dbReference>
<evidence type="ECO:0000256" key="2">
    <source>
        <dbReference type="ARBA" id="ARBA00007132"/>
    </source>
</evidence>
<dbReference type="Pfam" id="PF03849">
    <property type="entry name" value="Tfb2"/>
    <property type="match status" value="1"/>
</dbReference>
<keyword evidence="5 8" id="KW-0804">Transcription</keyword>
<gene>
    <name evidence="10" type="ORF">SELO1098_LOCUS27863</name>
</gene>
<accession>A0A7S3HLG1</accession>
<comment type="subcellular location">
    <subcellularLocation>
        <location evidence="1 8">Nucleus</location>
    </subcellularLocation>
</comment>
<dbReference type="GO" id="GO:0006289">
    <property type="term" value="P:nucleotide-excision repair"/>
    <property type="evidence" value="ECO:0007669"/>
    <property type="project" value="InterPro"/>
</dbReference>
<evidence type="ECO:0000256" key="1">
    <source>
        <dbReference type="ARBA" id="ARBA00004123"/>
    </source>
</evidence>
<keyword evidence="3 8" id="KW-0227">DNA damage</keyword>
<protein>
    <recommendedName>
        <fullName evidence="8">General transcription factor IIH subunit 4</fullName>
    </recommendedName>
</protein>
<dbReference type="InterPro" id="IPR040662">
    <property type="entry name" value="Tfb2_C"/>
</dbReference>
<dbReference type="PANTHER" id="PTHR13152:SF0">
    <property type="entry name" value="GENERAL TRANSCRIPTION FACTOR IIH SUBUNIT 4"/>
    <property type="match status" value="1"/>
</dbReference>
<name>A0A7S3HLG1_9STRA</name>
<evidence type="ECO:0000313" key="10">
    <source>
        <dbReference type="EMBL" id="CAE0299009.1"/>
    </source>
</evidence>
<dbReference type="GO" id="GO:0000439">
    <property type="term" value="C:transcription factor TFIIH core complex"/>
    <property type="evidence" value="ECO:0007669"/>
    <property type="project" value="InterPro"/>
</dbReference>
<keyword evidence="6 8" id="KW-0234">DNA repair</keyword>
<dbReference type="EMBL" id="HBIC01054309">
    <property type="protein sequence ID" value="CAE0299009.1"/>
    <property type="molecule type" value="Transcribed_RNA"/>
</dbReference>
<comment type="similarity">
    <text evidence="2 8">Belongs to the TFB2 family.</text>
</comment>